<evidence type="ECO:0000256" key="4">
    <source>
        <dbReference type="ARBA" id="ARBA00022618"/>
    </source>
</evidence>
<comment type="subunit">
    <text evidence="11">Component of the NDC80 complex.</text>
</comment>
<name>A0A6A6RDK4_9PEZI</name>
<dbReference type="Proteomes" id="UP000799750">
    <property type="component" value="Unassembled WGS sequence"/>
</dbReference>
<keyword evidence="7" id="KW-0175">Coiled coil</keyword>
<evidence type="ECO:0000256" key="8">
    <source>
        <dbReference type="ARBA" id="ARBA00023242"/>
    </source>
</evidence>
<keyword evidence="4 11" id="KW-0132">Cell division</keyword>
<dbReference type="GO" id="GO:0005815">
    <property type="term" value="C:microtubule organizing center"/>
    <property type="evidence" value="ECO:0007669"/>
    <property type="project" value="UniProtKB-SubCell"/>
</dbReference>
<dbReference type="GO" id="GO:0007059">
    <property type="term" value="P:chromosome segregation"/>
    <property type="evidence" value="ECO:0007669"/>
    <property type="project" value="TreeGrafter"/>
</dbReference>
<evidence type="ECO:0000256" key="5">
    <source>
        <dbReference type="ARBA" id="ARBA00022776"/>
    </source>
</evidence>
<dbReference type="AlphaFoldDB" id="A0A6A6RDK4"/>
<dbReference type="GO" id="GO:0005634">
    <property type="term" value="C:nucleus"/>
    <property type="evidence" value="ECO:0007669"/>
    <property type="project" value="UniProtKB-SubCell"/>
</dbReference>
<dbReference type="OrthoDB" id="3344830at2759"/>
<keyword evidence="10 11" id="KW-0137">Centromere</keyword>
<evidence type="ECO:0000256" key="1">
    <source>
        <dbReference type="ARBA" id="ARBA00004267"/>
    </source>
</evidence>
<dbReference type="GO" id="GO:0031262">
    <property type="term" value="C:Ndc80 complex"/>
    <property type="evidence" value="ECO:0007669"/>
    <property type="project" value="TreeGrafter"/>
</dbReference>
<dbReference type="Pfam" id="PF08286">
    <property type="entry name" value="Spc24"/>
    <property type="match status" value="1"/>
</dbReference>
<protein>
    <recommendedName>
        <fullName evidence="11">Kinetochore protein Spc24</fullName>
    </recommendedName>
</protein>
<evidence type="ECO:0000256" key="2">
    <source>
        <dbReference type="ARBA" id="ARBA00007804"/>
    </source>
</evidence>
<accession>A0A6A6RDK4</accession>
<dbReference type="GO" id="GO:0008017">
    <property type="term" value="F:microtubule binding"/>
    <property type="evidence" value="ECO:0007669"/>
    <property type="project" value="TreeGrafter"/>
</dbReference>
<evidence type="ECO:0000256" key="11">
    <source>
        <dbReference type="RuleBase" id="RU368011"/>
    </source>
</evidence>
<keyword evidence="6 11" id="KW-0995">Kinetochore</keyword>
<dbReference type="Gene3D" id="3.30.160.430">
    <property type="match status" value="1"/>
</dbReference>
<comment type="function">
    <text evidence="11">Acts as a component of the essential kinetochore-associated NDC80 complex, which is required for chromosome segregation and spindle checkpoint activity.</text>
</comment>
<dbReference type="InterPro" id="IPR013252">
    <property type="entry name" value="Ndc80_Spc24"/>
</dbReference>
<evidence type="ECO:0000256" key="3">
    <source>
        <dbReference type="ARBA" id="ARBA00022454"/>
    </source>
</evidence>
<dbReference type="PANTHER" id="PTHR22142">
    <property type="match status" value="1"/>
</dbReference>
<sequence>MAQAPIKTRGCSSTPCGYLDLTTSAPLYHTPTAITAKTLKLQTLWHCAPILPSSSNAAIMLLDEDPATLIASCAANFNIGPDRSSLHRINDSLSTLHACRQAQLDGLQSTLQKLSRQQQTLSSTHSLTLSSHNPTNHASEILRLDTEKFKVAKQASDLEIEGERMAAELARLEETLGDLDDAGVEEGAEAARGSSEDETQKLLKLKLYRMLNIDIEAEPATGIYNKVIIRQNSKGDSHIIDIDPKFSRNFYSNYLWGRLVHAKSSTNAHHARPGRCGRANASTDGHACVKTWGGGRQMKDWSSGPWRVTVVLTASSPGFSDVWRSQRCKQSLEAATGRADWNSGMALVPAGRG</sequence>
<dbReference type="PANTHER" id="PTHR22142:SF2">
    <property type="entry name" value="KINETOCHORE PROTEIN SPC24"/>
    <property type="match status" value="1"/>
</dbReference>
<keyword evidence="13" id="KW-1185">Reference proteome</keyword>
<evidence type="ECO:0000313" key="13">
    <source>
        <dbReference type="Proteomes" id="UP000799750"/>
    </source>
</evidence>
<keyword evidence="8 11" id="KW-0539">Nucleus</keyword>
<evidence type="ECO:0000256" key="6">
    <source>
        <dbReference type="ARBA" id="ARBA00022838"/>
    </source>
</evidence>
<dbReference type="SUPFAM" id="SSF143026">
    <property type="entry name" value="Kinetochore globular domain"/>
    <property type="match status" value="1"/>
</dbReference>
<comment type="subcellular location">
    <subcellularLocation>
        <location evidence="1">Cytoplasm</location>
        <location evidence="1">Cytoskeleton</location>
        <location evidence="1">Microtubule organizing center</location>
    </subcellularLocation>
    <subcellularLocation>
        <location evidence="11">Nucleus</location>
    </subcellularLocation>
    <subcellularLocation>
        <location evidence="11">Chromosome</location>
        <location evidence="11">Centromere</location>
        <location evidence="11">Kinetochore</location>
    </subcellularLocation>
</comment>
<evidence type="ECO:0000256" key="10">
    <source>
        <dbReference type="ARBA" id="ARBA00023328"/>
    </source>
</evidence>
<keyword evidence="5 11" id="KW-0498">Mitosis</keyword>
<comment type="similarity">
    <text evidence="2 11">Belongs to the SPC24 family.</text>
</comment>
<evidence type="ECO:0000256" key="9">
    <source>
        <dbReference type="ARBA" id="ARBA00023306"/>
    </source>
</evidence>
<organism evidence="12 13">
    <name type="scientific">Lophium mytilinum</name>
    <dbReference type="NCBI Taxonomy" id="390894"/>
    <lineage>
        <taxon>Eukaryota</taxon>
        <taxon>Fungi</taxon>
        <taxon>Dikarya</taxon>
        <taxon>Ascomycota</taxon>
        <taxon>Pezizomycotina</taxon>
        <taxon>Dothideomycetes</taxon>
        <taxon>Pleosporomycetidae</taxon>
        <taxon>Mytilinidiales</taxon>
        <taxon>Mytilinidiaceae</taxon>
        <taxon>Lophium</taxon>
    </lineage>
</organism>
<gene>
    <name evidence="12" type="ORF">BU16DRAFT_576474</name>
</gene>
<keyword evidence="9 11" id="KW-0131">Cell cycle</keyword>
<dbReference type="GO" id="GO:0051301">
    <property type="term" value="P:cell division"/>
    <property type="evidence" value="ECO:0007669"/>
    <property type="project" value="UniProtKB-UniRule"/>
</dbReference>
<evidence type="ECO:0000313" key="12">
    <source>
        <dbReference type="EMBL" id="KAF2502472.1"/>
    </source>
</evidence>
<reference evidence="12" key="1">
    <citation type="journal article" date="2020" name="Stud. Mycol.">
        <title>101 Dothideomycetes genomes: a test case for predicting lifestyles and emergence of pathogens.</title>
        <authorList>
            <person name="Haridas S."/>
            <person name="Albert R."/>
            <person name="Binder M."/>
            <person name="Bloem J."/>
            <person name="Labutti K."/>
            <person name="Salamov A."/>
            <person name="Andreopoulos B."/>
            <person name="Baker S."/>
            <person name="Barry K."/>
            <person name="Bills G."/>
            <person name="Bluhm B."/>
            <person name="Cannon C."/>
            <person name="Castanera R."/>
            <person name="Culley D."/>
            <person name="Daum C."/>
            <person name="Ezra D."/>
            <person name="Gonzalez J."/>
            <person name="Henrissat B."/>
            <person name="Kuo A."/>
            <person name="Liang C."/>
            <person name="Lipzen A."/>
            <person name="Lutzoni F."/>
            <person name="Magnuson J."/>
            <person name="Mondo S."/>
            <person name="Nolan M."/>
            <person name="Ohm R."/>
            <person name="Pangilinan J."/>
            <person name="Park H.-J."/>
            <person name="Ramirez L."/>
            <person name="Alfaro M."/>
            <person name="Sun H."/>
            <person name="Tritt A."/>
            <person name="Yoshinaga Y."/>
            <person name="Zwiers L.-H."/>
            <person name="Turgeon B."/>
            <person name="Goodwin S."/>
            <person name="Spatafora J."/>
            <person name="Crous P."/>
            <person name="Grigoriev I."/>
        </authorList>
    </citation>
    <scope>NUCLEOTIDE SEQUENCE</scope>
    <source>
        <strain evidence="12">CBS 269.34</strain>
    </source>
</reference>
<dbReference type="EMBL" id="MU004181">
    <property type="protein sequence ID" value="KAF2502472.1"/>
    <property type="molecule type" value="Genomic_DNA"/>
</dbReference>
<dbReference type="CDD" id="cd11565">
    <property type="entry name" value="RWD_Spc24"/>
    <property type="match status" value="1"/>
</dbReference>
<dbReference type="InterPro" id="IPR038066">
    <property type="entry name" value="Spc24_Fungi_globular_sf"/>
</dbReference>
<evidence type="ECO:0000256" key="7">
    <source>
        <dbReference type="ARBA" id="ARBA00023054"/>
    </source>
</evidence>
<proteinExistence type="inferred from homology"/>
<keyword evidence="3 11" id="KW-0158">Chromosome</keyword>